<evidence type="ECO:0000313" key="3">
    <source>
        <dbReference type="EMBL" id="KRZ29591.1"/>
    </source>
</evidence>
<evidence type="ECO:0000256" key="2">
    <source>
        <dbReference type="SAM" id="SignalP"/>
    </source>
</evidence>
<protein>
    <recommendedName>
        <fullName evidence="5">Secreted protein</fullName>
    </recommendedName>
</protein>
<evidence type="ECO:0000313" key="4">
    <source>
        <dbReference type="Proteomes" id="UP000054826"/>
    </source>
</evidence>
<accession>A0A0V1J3N6</accession>
<feature type="region of interest" description="Disordered" evidence="1">
    <location>
        <begin position="73"/>
        <end position="96"/>
    </location>
</feature>
<dbReference type="Proteomes" id="UP000054826">
    <property type="component" value="Unassembled WGS sequence"/>
</dbReference>
<evidence type="ECO:0008006" key="5">
    <source>
        <dbReference type="Google" id="ProtNLM"/>
    </source>
</evidence>
<keyword evidence="2" id="KW-0732">Signal</keyword>
<evidence type="ECO:0000256" key="1">
    <source>
        <dbReference type="SAM" id="MobiDB-lite"/>
    </source>
</evidence>
<dbReference type="AlphaFoldDB" id="A0A0V1J3N6"/>
<organism evidence="3 4">
    <name type="scientific">Trichinella pseudospiralis</name>
    <name type="common">Parasitic roundworm</name>
    <dbReference type="NCBI Taxonomy" id="6337"/>
    <lineage>
        <taxon>Eukaryota</taxon>
        <taxon>Metazoa</taxon>
        <taxon>Ecdysozoa</taxon>
        <taxon>Nematoda</taxon>
        <taxon>Enoplea</taxon>
        <taxon>Dorylaimia</taxon>
        <taxon>Trichinellida</taxon>
        <taxon>Trichinellidae</taxon>
        <taxon>Trichinella</taxon>
    </lineage>
</organism>
<sequence>MKNNAFLWFCPALLWLNSVPSHFPRAFYGITMKMYKMCCTMKLILRHRKLIYTHVRNYIISWNFILLPALTGAGTATTSSSSSSPHGSPELISKKE</sequence>
<dbReference type="EMBL" id="JYDV01000138">
    <property type="protein sequence ID" value="KRZ29591.1"/>
    <property type="molecule type" value="Genomic_DNA"/>
</dbReference>
<proteinExistence type="predicted"/>
<feature type="chain" id="PRO_5006880276" description="Secreted protein" evidence="2">
    <location>
        <begin position="22"/>
        <end position="96"/>
    </location>
</feature>
<reference evidence="3 4" key="1">
    <citation type="submission" date="2015-01" db="EMBL/GenBank/DDBJ databases">
        <title>Evolution of Trichinella species and genotypes.</title>
        <authorList>
            <person name="Korhonen P.K."/>
            <person name="Edoardo P."/>
            <person name="Giuseppe L.R."/>
            <person name="Gasser R.B."/>
        </authorList>
    </citation>
    <scope>NUCLEOTIDE SEQUENCE [LARGE SCALE GENOMIC DNA]</scope>
    <source>
        <strain evidence="3">ISS176</strain>
    </source>
</reference>
<gene>
    <name evidence="3" type="ORF">T4C_2590</name>
</gene>
<comment type="caution">
    <text evidence="3">The sequence shown here is derived from an EMBL/GenBank/DDBJ whole genome shotgun (WGS) entry which is preliminary data.</text>
</comment>
<name>A0A0V1J3N6_TRIPS</name>
<feature type="signal peptide" evidence="2">
    <location>
        <begin position="1"/>
        <end position="21"/>
    </location>
</feature>
<feature type="compositionally biased region" description="Low complexity" evidence="1">
    <location>
        <begin position="73"/>
        <end position="89"/>
    </location>
</feature>